<dbReference type="KEGG" id="ada:A5CPEGH6_03210"/>
<evidence type="ECO:0000313" key="1">
    <source>
        <dbReference type="EMBL" id="BBL05683.1"/>
    </source>
</evidence>
<gene>
    <name evidence="1" type="ORF">A5CPEGH6_03210</name>
</gene>
<accession>A0A4Y1WX74</accession>
<organism evidence="1 2">
    <name type="scientific">Alistipes dispar</name>
    <dbReference type="NCBI Taxonomy" id="2585119"/>
    <lineage>
        <taxon>Bacteria</taxon>
        <taxon>Pseudomonadati</taxon>
        <taxon>Bacteroidota</taxon>
        <taxon>Bacteroidia</taxon>
        <taxon>Bacteroidales</taxon>
        <taxon>Rikenellaceae</taxon>
        <taxon>Alistipes</taxon>
    </lineage>
</organism>
<name>A0A4Y1WX74_9BACT</name>
<dbReference type="RefSeq" id="WP_081918694.1">
    <property type="nucleotide sequence ID" value="NZ_AP019736.1"/>
</dbReference>
<proteinExistence type="predicted"/>
<dbReference type="OrthoDB" id="6057991at2"/>
<keyword evidence="2" id="KW-1185">Reference proteome</keyword>
<dbReference type="Proteomes" id="UP000319374">
    <property type="component" value="Chromosome"/>
</dbReference>
<dbReference type="EMBL" id="AP019736">
    <property type="protein sequence ID" value="BBL05683.1"/>
    <property type="molecule type" value="Genomic_DNA"/>
</dbReference>
<evidence type="ECO:0000313" key="2">
    <source>
        <dbReference type="Proteomes" id="UP000319374"/>
    </source>
</evidence>
<sequence length="98" mass="11408">MDSIRFNEEDFNGYLEQLIESGRLDLMQSGITKLVIDKGYDALSPKQRKVFDYMIDTNTVESCERCACDIPWCEMLEALDNGGYCNYCQHMMEKLEDE</sequence>
<dbReference type="AlphaFoldDB" id="A0A4Y1WX74"/>
<protein>
    <submittedName>
        <fullName evidence="1">Uncharacterized protein</fullName>
    </submittedName>
</protein>
<reference evidence="2" key="1">
    <citation type="submission" date="2019-06" db="EMBL/GenBank/DDBJ databases">
        <title>Alistipes onderdonkii subsp. vulgaris subsp. nov., Alistipes dispar sp. nov. and Alistipes communis sp. nov., isolated from human faeces, and creation of Alistipes onderdonkii subsp. onderdonkii subsp. nov.</title>
        <authorList>
            <person name="Sakamoto M."/>
            <person name="Ikeyama N."/>
            <person name="Ogata Y."/>
            <person name="Suda W."/>
            <person name="Iino T."/>
            <person name="Hattori M."/>
            <person name="Ohkuma M."/>
        </authorList>
    </citation>
    <scope>NUCLEOTIDE SEQUENCE [LARGE SCALE GENOMIC DNA]</scope>
    <source>
        <strain evidence="2">5CPEGH6</strain>
    </source>
</reference>
<dbReference type="GeneID" id="98672294"/>